<dbReference type="Proteomes" id="UP000738431">
    <property type="component" value="Chromosome"/>
</dbReference>
<organism evidence="5 6">
    <name type="scientific">Actomonas aquatica</name>
    <dbReference type="NCBI Taxonomy" id="2866162"/>
    <lineage>
        <taxon>Bacteria</taxon>
        <taxon>Pseudomonadati</taxon>
        <taxon>Verrucomicrobiota</taxon>
        <taxon>Opitutia</taxon>
        <taxon>Opitutales</taxon>
        <taxon>Opitutaceae</taxon>
        <taxon>Actomonas</taxon>
    </lineage>
</organism>
<dbReference type="InterPro" id="IPR055396">
    <property type="entry name" value="DUF7088"/>
</dbReference>
<evidence type="ECO:0000256" key="1">
    <source>
        <dbReference type="SAM" id="Coils"/>
    </source>
</evidence>
<name>A0ABZ1CFX8_9BACT</name>
<proteinExistence type="predicted"/>
<feature type="domain" description="ABC-type uncharacterised transport system" evidence="3">
    <location>
        <begin position="171"/>
        <end position="483"/>
    </location>
</feature>
<evidence type="ECO:0000313" key="5">
    <source>
        <dbReference type="EMBL" id="WRQ89469.1"/>
    </source>
</evidence>
<keyword evidence="2" id="KW-0472">Membrane</keyword>
<keyword evidence="1" id="KW-0175">Coiled coil</keyword>
<dbReference type="RefSeq" id="WP_221029843.1">
    <property type="nucleotide sequence ID" value="NZ_CP139781.1"/>
</dbReference>
<dbReference type="Pfam" id="PF23357">
    <property type="entry name" value="DUF7088"/>
    <property type="match status" value="1"/>
</dbReference>
<keyword evidence="2" id="KW-1133">Transmembrane helix</keyword>
<keyword evidence="6" id="KW-1185">Reference proteome</keyword>
<sequence>MKPSAKLTAAALLFVGLVLINYLASQLPFRADATAENIYTLSPGTKSLLSKIEEPVVLDFYYSRNAEGVRIDYKNYAARVEEMLRQYERAARGKLVLNLINPEPDTPEEEAATRAGIQPQVFPGAMSQIYFGLSATQADLQEALPAFNPRREQFLEYDLSQLIYSVQVFEKRRLGLITSLPLQAPPFNPMMQQMGQRPPPDQFVIGEWQRTFEIVPIEATATELPANLDVLVIAHPQGLSPELEYAIDQALLGGTPVLLALDPSSEHFKRQTNPQQMMMGGGAPNLSSDLPDLLNAYGITYVSGSITGDLEYGAQVQTGAGQIATFPHWLQLPVEAFNTEVLPTAQLNTMVLIETGHLALATGSDLEFTPLIQTSTQAGDIPPAVLQFGMSNNIAGELSLSGQQTLAAMVTGTFPTAFPDGPPESENVGSELARAPTVESGQGTLVIIADTDWLMDDYSVRRVNLFGMQAAEPINDNLAFASNVVEYLAGSQDLISIRTKGSSQHPFTVVREMEAAAQQRYQEQLAALESRLSEVQAQLSQLQSQVGDNGMLVASPEVAASIAEYQTQEAEMRRERRDIRRALREDIDALKQRLVFTNLLAAPLLLAGFGLWLNRTRRRRH</sequence>
<dbReference type="EMBL" id="CP139781">
    <property type="protein sequence ID" value="WRQ89469.1"/>
    <property type="molecule type" value="Genomic_DNA"/>
</dbReference>
<evidence type="ECO:0000256" key="2">
    <source>
        <dbReference type="SAM" id="Phobius"/>
    </source>
</evidence>
<evidence type="ECO:0000259" key="3">
    <source>
        <dbReference type="Pfam" id="PF09822"/>
    </source>
</evidence>
<evidence type="ECO:0000259" key="4">
    <source>
        <dbReference type="Pfam" id="PF23357"/>
    </source>
</evidence>
<keyword evidence="2" id="KW-0812">Transmembrane</keyword>
<protein>
    <submittedName>
        <fullName evidence="5">GldG family protein</fullName>
    </submittedName>
</protein>
<gene>
    <name evidence="5" type="ORF">K1X11_008610</name>
</gene>
<dbReference type="Pfam" id="PF09822">
    <property type="entry name" value="ABC_transp_aux"/>
    <property type="match status" value="1"/>
</dbReference>
<feature type="transmembrane region" description="Helical" evidence="2">
    <location>
        <begin position="594"/>
        <end position="613"/>
    </location>
</feature>
<evidence type="ECO:0000313" key="6">
    <source>
        <dbReference type="Proteomes" id="UP000738431"/>
    </source>
</evidence>
<accession>A0ABZ1CFX8</accession>
<reference evidence="5 6" key="1">
    <citation type="submission" date="2023-12" db="EMBL/GenBank/DDBJ databases">
        <title>Description of an unclassified Opitutus bacterium of Verrucomicrobiota.</title>
        <authorList>
            <person name="Zhang D.-F."/>
        </authorList>
    </citation>
    <scope>NUCLEOTIDE SEQUENCE [LARGE SCALE GENOMIC DNA]</scope>
    <source>
        <strain evidence="5 6">WL0086</strain>
    </source>
</reference>
<feature type="coiled-coil region" evidence="1">
    <location>
        <begin position="511"/>
        <end position="585"/>
    </location>
</feature>
<dbReference type="InterPro" id="IPR019196">
    <property type="entry name" value="ABC_transp_unknown"/>
</dbReference>
<feature type="domain" description="DUF7088" evidence="4">
    <location>
        <begin position="36"/>
        <end position="134"/>
    </location>
</feature>